<sequence>MALDHIRIVLVEPAGPLNVGSVARVMKNMGLSQLVLVNPHCDPNAAAAQQMAVHGQDVLTAARRVDSLPQALQGCRRTIATTARPRSLDSPLETPEIALPWLLAPEAAAVALIFGPEDRGLNNIELNYAQRLVRIPANPDYPSLNLAQAVAVCSYLLSRLDQSQATTAASAAEAMVPGQSSALREAAPAMAPHETTIAPDSARAAIDQIDGFYSDLEALLLKIGYLYPHTANSRMQKLRRLMYRTAPTSQELAMLRGIIRQVEWALAASDPNTLPSP</sequence>
<keyword evidence="4 5" id="KW-0949">S-adenosyl-L-methionine</keyword>
<feature type="domain" description="tRNA/rRNA methyltransferase SpoU type" evidence="6">
    <location>
        <begin position="6"/>
        <end position="155"/>
    </location>
</feature>
<dbReference type="PIRSF" id="PIRSF004808">
    <property type="entry name" value="LasT"/>
    <property type="match status" value="1"/>
</dbReference>
<keyword evidence="3 7" id="KW-0808">Transferase</keyword>
<dbReference type="Gene3D" id="3.40.1280.10">
    <property type="match status" value="1"/>
</dbReference>
<dbReference type="PANTHER" id="PTHR42786:SF2">
    <property type="entry name" value="TRNA (CYTIDINE_URIDINE-2'-O-)-METHYLTRANSFERASE TRMJ"/>
    <property type="match status" value="1"/>
</dbReference>
<evidence type="ECO:0000313" key="7">
    <source>
        <dbReference type="EMBL" id="ASC72061.1"/>
    </source>
</evidence>
<comment type="subcellular location">
    <subcellularLocation>
        <location evidence="5">Cytoplasm</location>
    </subcellularLocation>
</comment>
<dbReference type="GO" id="GO:0160206">
    <property type="term" value="F:tRNA (cytidine(32)/uridine(32)-2'-O)-methyltransferase activity"/>
    <property type="evidence" value="ECO:0007669"/>
    <property type="project" value="UniProtKB-EC"/>
</dbReference>
<evidence type="ECO:0000256" key="5">
    <source>
        <dbReference type="RuleBase" id="RU362024"/>
    </source>
</evidence>
<dbReference type="Proteomes" id="UP000191901">
    <property type="component" value="Chromosome"/>
</dbReference>
<dbReference type="GO" id="GO:0106339">
    <property type="term" value="F:tRNA (cytidine(32)-2'-O)-methyltransferase activity"/>
    <property type="evidence" value="ECO:0007669"/>
    <property type="project" value="RHEA"/>
</dbReference>
<dbReference type="InterPro" id="IPR001537">
    <property type="entry name" value="SpoU_MeTrfase"/>
</dbReference>
<comment type="similarity">
    <text evidence="1">Belongs to the class IV-like SAM-binding methyltransferase superfamily. RNA methyltransferase TrmH family.</text>
</comment>
<dbReference type="RefSeq" id="WP_080808605.1">
    <property type="nucleotide sequence ID" value="NZ_CP021983.2"/>
</dbReference>
<dbReference type="SUPFAM" id="SSF75217">
    <property type="entry name" value="alpha/beta knot"/>
    <property type="match status" value="1"/>
</dbReference>
<dbReference type="NCBIfam" id="TIGR00050">
    <property type="entry name" value="rRNA_methyl_1"/>
    <property type="match status" value="1"/>
</dbReference>
<gene>
    <name evidence="5 7" type="primary">trmJ</name>
    <name evidence="7" type="ORF">XM38_030150</name>
</gene>
<dbReference type="EMBL" id="CP021983">
    <property type="protein sequence ID" value="ASC72061.1"/>
    <property type="molecule type" value="Genomic_DNA"/>
</dbReference>
<dbReference type="InterPro" id="IPR029028">
    <property type="entry name" value="Alpha/beta_knot_MTases"/>
</dbReference>
<comment type="catalytic activity">
    <reaction evidence="5">
        <text>uridine(32) in tRNA + S-adenosyl-L-methionine = 2'-O-methyluridine(32) in tRNA + S-adenosyl-L-homocysteine + H(+)</text>
        <dbReference type="Rhea" id="RHEA:42936"/>
        <dbReference type="Rhea" id="RHEA-COMP:10107"/>
        <dbReference type="Rhea" id="RHEA-COMP:10290"/>
        <dbReference type="ChEBI" id="CHEBI:15378"/>
        <dbReference type="ChEBI" id="CHEBI:57856"/>
        <dbReference type="ChEBI" id="CHEBI:59789"/>
        <dbReference type="ChEBI" id="CHEBI:65315"/>
        <dbReference type="ChEBI" id="CHEBI:74478"/>
        <dbReference type="EC" id="2.1.1.200"/>
    </reaction>
</comment>
<dbReference type="GO" id="GO:0003723">
    <property type="term" value="F:RNA binding"/>
    <property type="evidence" value="ECO:0007669"/>
    <property type="project" value="InterPro"/>
</dbReference>
<dbReference type="EC" id="2.1.1.200" evidence="5"/>
<dbReference type="CDD" id="cd18093">
    <property type="entry name" value="SpoU-like_TrmJ"/>
    <property type="match status" value="1"/>
</dbReference>
<dbReference type="KEGG" id="hhg:XM38_030150"/>
<dbReference type="InterPro" id="IPR029026">
    <property type="entry name" value="tRNA_m1G_MTases_N"/>
</dbReference>
<keyword evidence="2 5" id="KW-0489">Methyltransferase</keyword>
<organism evidence="7 8">
    <name type="scientific">Halomicronema hongdechloris C2206</name>
    <dbReference type="NCBI Taxonomy" id="1641165"/>
    <lineage>
        <taxon>Bacteria</taxon>
        <taxon>Bacillati</taxon>
        <taxon>Cyanobacteriota</taxon>
        <taxon>Cyanophyceae</taxon>
        <taxon>Nodosilineales</taxon>
        <taxon>Nodosilineaceae</taxon>
        <taxon>Halomicronema</taxon>
    </lineage>
</organism>
<evidence type="ECO:0000256" key="3">
    <source>
        <dbReference type="ARBA" id="ARBA00022679"/>
    </source>
</evidence>
<evidence type="ECO:0000256" key="2">
    <source>
        <dbReference type="ARBA" id="ARBA00022603"/>
    </source>
</evidence>
<protein>
    <recommendedName>
        <fullName evidence="5">tRNA (cytidine/uridine-2'-O-)-methyltransferase TrmJ</fullName>
        <ecNumber evidence="5">2.1.1.200</ecNumber>
    </recommendedName>
    <alternativeName>
        <fullName evidence="5">tRNA (cytidine(32)/uridine(32)-2'-O)-methyltransferase</fullName>
    </alternativeName>
    <alternativeName>
        <fullName evidence="5">tRNA Cm32/Um32 methyltransferase</fullName>
    </alternativeName>
</protein>
<evidence type="ECO:0000256" key="1">
    <source>
        <dbReference type="ARBA" id="ARBA00007228"/>
    </source>
</evidence>
<name>A0A1Z3HP35_9CYAN</name>
<keyword evidence="8" id="KW-1185">Reference proteome</keyword>
<dbReference type="Gene3D" id="1.10.8.590">
    <property type="match status" value="1"/>
</dbReference>
<proteinExistence type="inferred from homology"/>
<comment type="catalytic activity">
    <reaction evidence="5">
        <text>cytidine(32) in tRNA + S-adenosyl-L-methionine = 2'-O-methylcytidine(32) in tRNA + S-adenosyl-L-homocysteine + H(+)</text>
        <dbReference type="Rhea" id="RHEA:42932"/>
        <dbReference type="Rhea" id="RHEA-COMP:10288"/>
        <dbReference type="Rhea" id="RHEA-COMP:10289"/>
        <dbReference type="ChEBI" id="CHEBI:15378"/>
        <dbReference type="ChEBI" id="CHEBI:57856"/>
        <dbReference type="ChEBI" id="CHEBI:59789"/>
        <dbReference type="ChEBI" id="CHEBI:74495"/>
        <dbReference type="ChEBI" id="CHEBI:82748"/>
        <dbReference type="EC" id="2.1.1.200"/>
    </reaction>
</comment>
<dbReference type="AlphaFoldDB" id="A0A1Z3HP35"/>
<evidence type="ECO:0000259" key="6">
    <source>
        <dbReference type="Pfam" id="PF00588"/>
    </source>
</evidence>
<dbReference type="STRING" id="1641165.XM38_10360"/>
<reference evidence="7 8" key="1">
    <citation type="journal article" date="2016" name="Biochim. Biophys. Acta">
        <title>Characterization of red-shifted phycobilisomes isolated from the chlorophyll f-containing cyanobacterium Halomicronema hongdechloris.</title>
        <authorList>
            <person name="Li Y."/>
            <person name="Lin Y."/>
            <person name="Garvey C.J."/>
            <person name="Birch D."/>
            <person name="Corkery R.W."/>
            <person name="Loughlin P.C."/>
            <person name="Scheer H."/>
            <person name="Willows R.D."/>
            <person name="Chen M."/>
        </authorList>
    </citation>
    <scope>NUCLEOTIDE SEQUENCE [LARGE SCALE GENOMIC DNA]</scope>
    <source>
        <strain evidence="7 8">C2206</strain>
    </source>
</reference>
<keyword evidence="5" id="KW-0963">Cytoplasm</keyword>
<keyword evidence="5" id="KW-0819">tRNA processing</keyword>
<comment type="subunit">
    <text evidence="5">Homodimer.</text>
</comment>
<dbReference type="GO" id="GO:0005829">
    <property type="term" value="C:cytosol"/>
    <property type="evidence" value="ECO:0007669"/>
    <property type="project" value="TreeGrafter"/>
</dbReference>
<evidence type="ECO:0000313" key="8">
    <source>
        <dbReference type="Proteomes" id="UP000191901"/>
    </source>
</evidence>
<comment type="function">
    <text evidence="5">Catalyzes the formation of 2'O-methylated cytidine (Cm32) or 2'O-methylated uridine (Um32) at position 32 in tRNA.</text>
</comment>
<evidence type="ECO:0000256" key="4">
    <source>
        <dbReference type="ARBA" id="ARBA00022691"/>
    </source>
</evidence>
<dbReference type="Pfam" id="PF00588">
    <property type="entry name" value="SpoU_methylase"/>
    <property type="match status" value="1"/>
</dbReference>
<dbReference type="OrthoDB" id="9806346at2"/>
<dbReference type="PANTHER" id="PTHR42786">
    <property type="entry name" value="TRNA/RRNA METHYLTRANSFERASE"/>
    <property type="match status" value="1"/>
</dbReference>
<accession>A0A1Z3HP35</accession>
<dbReference type="InterPro" id="IPR004384">
    <property type="entry name" value="RNA_MeTrfase_TrmJ/LasT"/>
</dbReference>
<dbReference type="GO" id="GO:0002128">
    <property type="term" value="P:tRNA nucleoside ribose methylation"/>
    <property type="evidence" value="ECO:0007669"/>
    <property type="project" value="TreeGrafter"/>
</dbReference>